<reference evidence="1" key="1">
    <citation type="journal article" date="2014" name="Front. Microbiol.">
        <title>High frequency of phylogenetically diverse reductive dehalogenase-homologous genes in deep subseafloor sedimentary metagenomes.</title>
        <authorList>
            <person name="Kawai M."/>
            <person name="Futagami T."/>
            <person name="Toyoda A."/>
            <person name="Takaki Y."/>
            <person name="Nishi S."/>
            <person name="Hori S."/>
            <person name="Arai W."/>
            <person name="Tsubouchi T."/>
            <person name="Morono Y."/>
            <person name="Uchiyama I."/>
            <person name="Ito T."/>
            <person name="Fujiyama A."/>
            <person name="Inagaki F."/>
            <person name="Takami H."/>
        </authorList>
    </citation>
    <scope>NUCLEOTIDE SEQUENCE</scope>
    <source>
        <strain evidence="1">Expedition CK06-06</strain>
    </source>
</reference>
<dbReference type="EMBL" id="BARW01008814">
    <property type="protein sequence ID" value="GAI87460.1"/>
    <property type="molecule type" value="Genomic_DNA"/>
</dbReference>
<proteinExistence type="predicted"/>
<gene>
    <name evidence="1" type="ORF">S12H4_17935</name>
</gene>
<sequence length="79" mass="9470">MNEKALKEKLEELRKNRVSHFKVIVDRPRKEWDEEDDLLLNITHNGRQWGVIGLTFDEAEEVMRKLQKALEKSKSHKKE</sequence>
<protein>
    <submittedName>
        <fullName evidence="1">Uncharacterized protein</fullName>
    </submittedName>
</protein>
<name>X1TIT8_9ZZZZ</name>
<organism evidence="1">
    <name type="scientific">marine sediment metagenome</name>
    <dbReference type="NCBI Taxonomy" id="412755"/>
    <lineage>
        <taxon>unclassified sequences</taxon>
        <taxon>metagenomes</taxon>
        <taxon>ecological metagenomes</taxon>
    </lineage>
</organism>
<evidence type="ECO:0000313" key="1">
    <source>
        <dbReference type="EMBL" id="GAI87460.1"/>
    </source>
</evidence>
<dbReference type="AlphaFoldDB" id="X1TIT8"/>
<accession>X1TIT8</accession>
<comment type="caution">
    <text evidence="1">The sequence shown here is derived from an EMBL/GenBank/DDBJ whole genome shotgun (WGS) entry which is preliminary data.</text>
</comment>